<evidence type="ECO:0000313" key="2">
    <source>
        <dbReference type="Proteomes" id="UP000823486"/>
    </source>
</evidence>
<reference evidence="1 2" key="1">
    <citation type="submission" date="2021-01" db="EMBL/GenBank/DDBJ databases">
        <title>Genomic Encyclopedia of Type Strains, Phase IV (KMG-IV): sequencing the most valuable type-strain genomes for metagenomic binning, comparative biology and taxonomic classification.</title>
        <authorList>
            <person name="Goeker M."/>
        </authorList>
    </citation>
    <scope>NUCLEOTIDE SEQUENCE [LARGE SCALE GENOMIC DNA]</scope>
    <source>
        <strain evidence="1 2">DSM 105482</strain>
    </source>
</reference>
<dbReference type="Pfam" id="PF04445">
    <property type="entry name" value="SAM_MT"/>
    <property type="match status" value="1"/>
</dbReference>
<sequence length="259" mass="29247">MLVTTGGRTDKEWMETAIQIAADLKVPFVPRRKRSIAAMQQEYQEDCLVVGKNRIELYEMTQDSPFFFHPNAAMLRLKRIKKGENDPLIEAADLKAGMSFLDCTLGLASDSIVASFIAGETGSVSGIEANPNLAFIVKRGLLQWDSANTDFNKAMRRINIQSGNHVEILKSMDSKSVDVIYFDPMFEETIKESNGIRALAGLALHETLTNEAIHEAKRVCSKRVILKDHFKSHRFNEFGFKVFKRKSSKFHFGVIELKE</sequence>
<dbReference type="EMBL" id="JAFBFI010000007">
    <property type="protein sequence ID" value="MBM7692553.1"/>
    <property type="molecule type" value="Genomic_DNA"/>
</dbReference>
<protein>
    <submittedName>
        <fullName evidence="1">16S rRNA G966 N2-methylase RsmD</fullName>
    </submittedName>
</protein>
<dbReference type="PANTHER" id="PTHR36112:SF1">
    <property type="entry name" value="RIBOSOMAL RNA SMALL SUBUNIT METHYLTRANSFERASE J"/>
    <property type="match status" value="1"/>
</dbReference>
<dbReference type="SUPFAM" id="SSF53335">
    <property type="entry name" value="S-adenosyl-L-methionine-dependent methyltransferases"/>
    <property type="match status" value="1"/>
</dbReference>
<evidence type="ECO:0000313" key="1">
    <source>
        <dbReference type="EMBL" id="MBM7692553.1"/>
    </source>
</evidence>
<name>A0ABS2QHB8_9BACI</name>
<dbReference type="InterPro" id="IPR007536">
    <property type="entry name" value="16SrRNA_methylTrfase_J"/>
</dbReference>
<dbReference type="Gene3D" id="3.40.50.150">
    <property type="entry name" value="Vaccinia Virus protein VP39"/>
    <property type="match status" value="1"/>
</dbReference>
<dbReference type="PANTHER" id="PTHR36112">
    <property type="entry name" value="RIBOSOMAL RNA SMALL SUBUNIT METHYLTRANSFERASE J"/>
    <property type="match status" value="1"/>
</dbReference>
<accession>A0ABS2QHB8</accession>
<proteinExistence type="predicted"/>
<gene>
    <name evidence="1" type="ORF">JOC77_001983</name>
</gene>
<dbReference type="Proteomes" id="UP000823486">
    <property type="component" value="Unassembled WGS sequence"/>
</dbReference>
<keyword evidence="2" id="KW-1185">Reference proteome</keyword>
<dbReference type="RefSeq" id="WP_204542330.1">
    <property type="nucleotide sequence ID" value="NZ_JAFBFI010000007.1"/>
</dbReference>
<dbReference type="InterPro" id="IPR029063">
    <property type="entry name" value="SAM-dependent_MTases_sf"/>
</dbReference>
<organism evidence="1 2">
    <name type="scientific">Peribacillus deserti</name>
    <dbReference type="NCBI Taxonomy" id="673318"/>
    <lineage>
        <taxon>Bacteria</taxon>
        <taxon>Bacillati</taxon>
        <taxon>Bacillota</taxon>
        <taxon>Bacilli</taxon>
        <taxon>Bacillales</taxon>
        <taxon>Bacillaceae</taxon>
        <taxon>Peribacillus</taxon>
    </lineage>
</organism>
<comment type="caution">
    <text evidence="1">The sequence shown here is derived from an EMBL/GenBank/DDBJ whole genome shotgun (WGS) entry which is preliminary data.</text>
</comment>